<dbReference type="PROSITE" id="PS01230">
    <property type="entry name" value="TRMA_1"/>
    <property type="match status" value="1"/>
</dbReference>
<gene>
    <name evidence="11 15" type="primary">rlmD</name>
    <name evidence="15" type="ORF">GCM10011403_02820</name>
</gene>
<keyword evidence="16" id="KW-1185">Reference proteome</keyword>
<dbReference type="Pfam" id="PF05958">
    <property type="entry name" value="tRNA_U5-meth_tr"/>
    <property type="match status" value="1"/>
</dbReference>
<evidence type="ECO:0000256" key="2">
    <source>
        <dbReference type="ARBA" id="ARBA00022552"/>
    </source>
</evidence>
<comment type="caution">
    <text evidence="15">The sequence shown here is derived from an EMBL/GenBank/DDBJ whole genome shotgun (WGS) entry which is preliminary data.</text>
</comment>
<reference evidence="15" key="2">
    <citation type="submission" date="2020-09" db="EMBL/GenBank/DDBJ databases">
        <authorList>
            <person name="Sun Q."/>
            <person name="Zhou Y."/>
        </authorList>
    </citation>
    <scope>NUCLEOTIDE SEQUENCE</scope>
    <source>
        <strain evidence="15">CGMCC 1.15425</strain>
    </source>
</reference>
<dbReference type="NCBIfam" id="TIGR00479">
    <property type="entry name" value="rumA"/>
    <property type="match status" value="1"/>
</dbReference>
<sequence>MGNKRRRRQKLPAEPVNIAIERMSNEGRGIGTLSGKITFVDGALPGEEVTATYTGRRSQYDELKTTEVLSQSSDRVTPPCPVASICGGCTLQHMDSAAQLQFKEGVLLNHLQHSANQTDYEVLPAMAGPTLSYRRKARLGVRYVHRKGDVLVGFREQGNSFITNMEHCPVLVSQVGQLIRPLRDLIHSMDTCREIPQIEVAVGESSAQSDENIDQDLVVSLILRHLQPLADEDLARLKAFADKYDIQWFLQSGGPATVKRFWPESGSDMLSYFLPVADDKSIRMQFSPSDFTQVNAVINRKMIRQAMSLLDLKPDDVVLDLFCGLGNFSLPMAQHCAQVTGVEGSQEMSERATENARLNNIDNARFFSADLFTEFDGQPWSDQHYSKILLDPPRSGAIEIVQRINELAPDVIVYVSCNPATLARDAGELLQQGYQMTHAGVMDMFPHTGHVESMARFVRKGSGA</sequence>
<dbReference type="GO" id="GO:0051539">
    <property type="term" value="F:4 iron, 4 sulfur cluster binding"/>
    <property type="evidence" value="ECO:0007669"/>
    <property type="project" value="UniProtKB-KW"/>
</dbReference>
<feature type="binding site" evidence="11">
    <location>
        <position position="80"/>
    </location>
    <ligand>
        <name>[4Fe-4S] cluster</name>
        <dbReference type="ChEBI" id="CHEBI:49883"/>
    </ligand>
</feature>
<dbReference type="GO" id="GO:0005506">
    <property type="term" value="F:iron ion binding"/>
    <property type="evidence" value="ECO:0007669"/>
    <property type="project" value="UniProtKB-UniRule"/>
</dbReference>
<keyword evidence="3 11" id="KW-0489">Methyltransferase</keyword>
<feature type="binding site" evidence="11">
    <location>
        <position position="168"/>
    </location>
    <ligand>
        <name>[4Fe-4S] cluster</name>
        <dbReference type="ChEBI" id="CHEBI:49883"/>
    </ligand>
</feature>
<evidence type="ECO:0000256" key="13">
    <source>
        <dbReference type="PROSITE-ProRule" id="PRU10015"/>
    </source>
</evidence>
<feature type="binding site" evidence="11">
    <location>
        <position position="89"/>
    </location>
    <ligand>
        <name>[4Fe-4S] cluster</name>
        <dbReference type="ChEBI" id="CHEBI:49883"/>
    </ligand>
</feature>
<keyword evidence="2 11" id="KW-0698">rRNA processing</keyword>
<dbReference type="PANTHER" id="PTHR11061">
    <property type="entry name" value="RNA M5U METHYLTRANSFERASE"/>
    <property type="match status" value="1"/>
</dbReference>
<dbReference type="PROSITE" id="PS50926">
    <property type="entry name" value="TRAM"/>
    <property type="match status" value="1"/>
</dbReference>
<evidence type="ECO:0000256" key="1">
    <source>
        <dbReference type="ARBA" id="ARBA00022485"/>
    </source>
</evidence>
<dbReference type="InterPro" id="IPR002792">
    <property type="entry name" value="TRAM_dom"/>
</dbReference>
<dbReference type="InterPro" id="IPR001566">
    <property type="entry name" value="23S_rRNA_MeTrfase_RlmD"/>
</dbReference>
<dbReference type="InterPro" id="IPR030391">
    <property type="entry name" value="MeTrfase_TrmA_CS"/>
</dbReference>
<protein>
    <recommendedName>
        <fullName evidence="11">23S rRNA (uracil(1939)-C(5))-methyltransferase RlmD</fullName>
        <ecNumber evidence="11">2.1.1.190</ecNumber>
    </recommendedName>
    <alternativeName>
        <fullName evidence="11">23S rRNA(m5U1939)-methyltransferase</fullName>
    </alternativeName>
</protein>
<keyword evidence="7 11" id="KW-0408">Iron</keyword>
<proteinExistence type="inferred from homology"/>
<organism evidence="15 16">
    <name type="scientific">Pseudohongiella nitratireducens</name>
    <dbReference type="NCBI Taxonomy" id="1768907"/>
    <lineage>
        <taxon>Bacteria</taxon>
        <taxon>Pseudomonadati</taxon>
        <taxon>Pseudomonadota</taxon>
        <taxon>Gammaproteobacteria</taxon>
        <taxon>Pseudomonadales</taxon>
        <taxon>Pseudohongiellaceae</taxon>
        <taxon>Pseudohongiella</taxon>
    </lineage>
</organism>
<comment type="function">
    <text evidence="10 11">Catalyzes the formation of 5-methyl-uridine at position 1939 (m5U1939) in 23S rRNA.</text>
</comment>
<feature type="active site" description="Nucleophile" evidence="11 12">
    <location>
        <position position="417"/>
    </location>
</feature>
<dbReference type="RefSeq" id="WP_068812647.1">
    <property type="nucleotide sequence ID" value="NZ_BMIY01000001.1"/>
</dbReference>
<dbReference type="EC" id="2.1.1.190" evidence="11"/>
<comment type="catalytic activity">
    <reaction evidence="9 11">
        <text>uridine(1939) in 23S rRNA + S-adenosyl-L-methionine = 5-methyluridine(1939) in 23S rRNA + S-adenosyl-L-homocysteine + H(+)</text>
        <dbReference type="Rhea" id="RHEA:42908"/>
        <dbReference type="Rhea" id="RHEA-COMP:10278"/>
        <dbReference type="Rhea" id="RHEA-COMP:10279"/>
        <dbReference type="ChEBI" id="CHEBI:15378"/>
        <dbReference type="ChEBI" id="CHEBI:57856"/>
        <dbReference type="ChEBI" id="CHEBI:59789"/>
        <dbReference type="ChEBI" id="CHEBI:65315"/>
        <dbReference type="ChEBI" id="CHEBI:74447"/>
        <dbReference type="EC" id="2.1.1.190"/>
    </reaction>
</comment>
<dbReference type="Pfam" id="PF01938">
    <property type="entry name" value="TRAM"/>
    <property type="match status" value="1"/>
</dbReference>
<feature type="domain" description="TRAM" evidence="14">
    <location>
        <begin position="9"/>
        <end position="67"/>
    </location>
</feature>
<evidence type="ECO:0000256" key="9">
    <source>
        <dbReference type="ARBA" id="ARBA00052756"/>
    </source>
</evidence>
<dbReference type="Proteomes" id="UP000627715">
    <property type="component" value="Unassembled WGS sequence"/>
</dbReference>
<dbReference type="GO" id="GO:0070041">
    <property type="term" value="F:rRNA (uridine-C5-)-methyltransferase activity"/>
    <property type="evidence" value="ECO:0007669"/>
    <property type="project" value="UniProtKB-UniRule"/>
</dbReference>
<evidence type="ECO:0000256" key="6">
    <source>
        <dbReference type="ARBA" id="ARBA00022723"/>
    </source>
</evidence>
<dbReference type="Gene3D" id="3.40.50.150">
    <property type="entry name" value="Vaccinia Virus protein VP39"/>
    <property type="match status" value="1"/>
</dbReference>
<feature type="binding site" evidence="11 12">
    <location>
        <position position="391"/>
    </location>
    <ligand>
        <name>S-adenosyl-L-methionine</name>
        <dbReference type="ChEBI" id="CHEBI:59789"/>
    </ligand>
</feature>
<dbReference type="InterPro" id="IPR030390">
    <property type="entry name" value="MeTrfase_TrmA_AS"/>
</dbReference>
<dbReference type="PROSITE" id="PS01231">
    <property type="entry name" value="TRMA_2"/>
    <property type="match status" value="1"/>
</dbReference>
<dbReference type="EMBL" id="BMIY01000001">
    <property type="protein sequence ID" value="GGG49146.1"/>
    <property type="molecule type" value="Genomic_DNA"/>
</dbReference>
<evidence type="ECO:0000313" key="15">
    <source>
        <dbReference type="EMBL" id="GGG49146.1"/>
    </source>
</evidence>
<feature type="binding site" evidence="11">
    <location>
        <position position="370"/>
    </location>
    <ligand>
        <name>S-adenosyl-L-methionine</name>
        <dbReference type="ChEBI" id="CHEBI:59789"/>
    </ligand>
</feature>
<feature type="binding site" evidence="11">
    <location>
        <position position="327"/>
    </location>
    <ligand>
        <name>S-adenosyl-L-methionine</name>
        <dbReference type="ChEBI" id="CHEBI:59789"/>
    </ligand>
</feature>
<evidence type="ECO:0000256" key="8">
    <source>
        <dbReference type="ARBA" id="ARBA00023014"/>
    </source>
</evidence>
<keyword evidence="4 11" id="KW-0808">Transferase</keyword>
<dbReference type="OrthoDB" id="9804590at2"/>
<reference evidence="15" key="1">
    <citation type="journal article" date="2014" name="Int. J. Syst. Evol. Microbiol.">
        <title>Complete genome sequence of Corynebacterium casei LMG S-19264T (=DSM 44701T), isolated from a smear-ripened cheese.</title>
        <authorList>
            <consortium name="US DOE Joint Genome Institute (JGI-PGF)"/>
            <person name="Walter F."/>
            <person name="Albersmeier A."/>
            <person name="Kalinowski J."/>
            <person name="Ruckert C."/>
        </authorList>
    </citation>
    <scope>NUCLEOTIDE SEQUENCE</scope>
    <source>
        <strain evidence="15">CGMCC 1.15425</strain>
    </source>
</reference>
<dbReference type="GO" id="GO:0070475">
    <property type="term" value="P:rRNA base methylation"/>
    <property type="evidence" value="ECO:0007669"/>
    <property type="project" value="TreeGrafter"/>
</dbReference>
<keyword evidence="8 11" id="KW-0411">Iron-sulfur</keyword>
<evidence type="ECO:0000256" key="11">
    <source>
        <dbReference type="HAMAP-Rule" id="MF_01010"/>
    </source>
</evidence>
<dbReference type="GO" id="GO:0003723">
    <property type="term" value="F:RNA binding"/>
    <property type="evidence" value="ECO:0007669"/>
    <property type="project" value="InterPro"/>
</dbReference>
<keyword evidence="6 11" id="KW-0479">Metal-binding</keyword>
<dbReference type="SUPFAM" id="SSF50249">
    <property type="entry name" value="Nucleic acid-binding proteins"/>
    <property type="match status" value="1"/>
</dbReference>
<dbReference type="SUPFAM" id="SSF53335">
    <property type="entry name" value="S-adenosyl-L-methionine-dependent methyltransferases"/>
    <property type="match status" value="1"/>
</dbReference>
<evidence type="ECO:0000256" key="10">
    <source>
        <dbReference type="ARBA" id="ARBA00059995"/>
    </source>
</evidence>
<evidence type="ECO:0000256" key="12">
    <source>
        <dbReference type="PROSITE-ProRule" id="PRU01024"/>
    </source>
</evidence>
<dbReference type="Gene3D" id="2.40.50.140">
    <property type="entry name" value="Nucleic acid-binding proteins"/>
    <property type="match status" value="1"/>
</dbReference>
<evidence type="ECO:0000256" key="7">
    <source>
        <dbReference type="ARBA" id="ARBA00023004"/>
    </source>
</evidence>
<evidence type="ECO:0000259" key="14">
    <source>
        <dbReference type="PROSITE" id="PS50926"/>
    </source>
</evidence>
<dbReference type="InterPro" id="IPR010280">
    <property type="entry name" value="U5_MeTrfase_fam"/>
</dbReference>
<dbReference type="HAMAP" id="MF_01010">
    <property type="entry name" value="23SrRNA_methyltr_RlmD"/>
    <property type="match status" value="1"/>
</dbReference>
<feature type="binding site" evidence="11 12">
    <location>
        <position position="293"/>
    </location>
    <ligand>
        <name>S-adenosyl-L-methionine</name>
        <dbReference type="ChEBI" id="CHEBI:59789"/>
    </ligand>
</feature>
<dbReference type="CDD" id="cd02440">
    <property type="entry name" value="AdoMet_MTases"/>
    <property type="match status" value="1"/>
</dbReference>
<feature type="binding site" evidence="11 12">
    <location>
        <position position="343"/>
    </location>
    <ligand>
        <name>S-adenosyl-L-methionine</name>
        <dbReference type="ChEBI" id="CHEBI:59789"/>
    </ligand>
</feature>
<name>A0A917LQG5_9GAMM</name>
<dbReference type="NCBIfam" id="NF009639">
    <property type="entry name" value="PRK13168.1"/>
    <property type="match status" value="1"/>
</dbReference>
<dbReference type="InterPro" id="IPR029063">
    <property type="entry name" value="SAM-dependent_MTases_sf"/>
</dbReference>
<dbReference type="Gene3D" id="2.40.50.1070">
    <property type="match status" value="1"/>
</dbReference>
<evidence type="ECO:0000256" key="4">
    <source>
        <dbReference type="ARBA" id="ARBA00022679"/>
    </source>
</evidence>
<feature type="active site" evidence="13">
    <location>
        <position position="417"/>
    </location>
</feature>
<comment type="similarity">
    <text evidence="11">Belongs to the class I-like SAM-binding methyltransferase superfamily. RNA M5U methyltransferase family. RlmD subfamily.</text>
</comment>
<feature type="binding site" evidence="11 12">
    <location>
        <position position="322"/>
    </location>
    <ligand>
        <name>S-adenosyl-L-methionine</name>
        <dbReference type="ChEBI" id="CHEBI:59789"/>
    </ligand>
</feature>
<keyword evidence="1 11" id="KW-0004">4Fe-4S</keyword>
<dbReference type="FunFam" id="3.40.50.150:FF:000009">
    <property type="entry name" value="23S rRNA (Uracil(1939)-C(5))-methyltransferase RlmD"/>
    <property type="match status" value="1"/>
</dbReference>
<accession>A0A917LQG5</accession>
<evidence type="ECO:0000313" key="16">
    <source>
        <dbReference type="Proteomes" id="UP000627715"/>
    </source>
</evidence>
<dbReference type="PROSITE" id="PS51687">
    <property type="entry name" value="SAM_MT_RNA_M5U"/>
    <property type="match status" value="1"/>
</dbReference>
<keyword evidence="5 11" id="KW-0949">S-adenosyl-L-methionine</keyword>
<feature type="binding site" evidence="11">
    <location>
        <position position="86"/>
    </location>
    <ligand>
        <name>[4Fe-4S] cluster</name>
        <dbReference type="ChEBI" id="CHEBI:49883"/>
    </ligand>
</feature>
<dbReference type="InterPro" id="IPR012340">
    <property type="entry name" value="NA-bd_OB-fold"/>
</dbReference>
<dbReference type="PANTHER" id="PTHR11061:SF49">
    <property type="entry name" value="23S RRNA (URACIL(1939)-C(5))-METHYLTRANSFERASE RLMD"/>
    <property type="match status" value="1"/>
</dbReference>
<dbReference type="AlphaFoldDB" id="A0A917LQG5"/>
<evidence type="ECO:0000256" key="5">
    <source>
        <dbReference type="ARBA" id="ARBA00022691"/>
    </source>
</evidence>
<evidence type="ECO:0000256" key="3">
    <source>
        <dbReference type="ARBA" id="ARBA00022603"/>
    </source>
</evidence>